<reference evidence="11 12" key="1">
    <citation type="submission" date="2024-05" db="EMBL/GenBank/DDBJ databases">
        <authorList>
            <person name="Jiang F."/>
        </authorList>
    </citation>
    <scope>NUCLEOTIDE SEQUENCE [LARGE SCALE GENOMIC DNA]</scope>
    <source>
        <strain evidence="11 12">LZ166</strain>
    </source>
</reference>
<organism evidence="11 12">
    <name type="scientific">Aquibium pacificus</name>
    <dbReference type="NCBI Taxonomy" id="3153579"/>
    <lineage>
        <taxon>Bacteria</taxon>
        <taxon>Pseudomonadati</taxon>
        <taxon>Pseudomonadota</taxon>
        <taxon>Alphaproteobacteria</taxon>
        <taxon>Hyphomicrobiales</taxon>
        <taxon>Phyllobacteriaceae</taxon>
        <taxon>Aquibium</taxon>
    </lineage>
</organism>
<keyword evidence="9" id="KW-0732">Signal</keyword>
<evidence type="ECO:0000259" key="10">
    <source>
        <dbReference type="PROSITE" id="PS50914"/>
    </source>
</evidence>
<dbReference type="InterPro" id="IPR023408">
    <property type="entry name" value="MscS_beta-dom_sf"/>
</dbReference>
<evidence type="ECO:0000256" key="7">
    <source>
        <dbReference type="RuleBase" id="RU369025"/>
    </source>
</evidence>
<keyword evidence="12" id="KW-1185">Reference proteome</keyword>
<protein>
    <recommendedName>
        <fullName evidence="7">Small-conductance mechanosensitive channel</fullName>
    </recommendedName>
</protein>
<dbReference type="Pfam" id="PF04972">
    <property type="entry name" value="BON"/>
    <property type="match status" value="1"/>
</dbReference>
<comment type="caution">
    <text evidence="7">Lacks conserved residue(s) required for the propagation of feature annotation.</text>
</comment>
<dbReference type="InterPro" id="IPR011066">
    <property type="entry name" value="MscS_channel_C_sf"/>
</dbReference>
<dbReference type="InterPro" id="IPR006685">
    <property type="entry name" value="MscS_channel_2nd"/>
</dbReference>
<feature type="transmembrane region" description="Helical" evidence="7">
    <location>
        <begin position="187"/>
        <end position="205"/>
    </location>
</feature>
<comment type="caution">
    <text evidence="11">The sequence shown here is derived from an EMBL/GenBank/DDBJ whole genome shotgun (WGS) entry which is preliminary data.</text>
</comment>
<dbReference type="Proteomes" id="UP001556692">
    <property type="component" value="Unassembled WGS sequence"/>
</dbReference>
<keyword evidence="7" id="KW-0406">Ion transport</keyword>
<accession>A0ABV3SI92</accession>
<comment type="similarity">
    <text evidence="2 7">Belongs to the MscS (TC 1.A.23) family.</text>
</comment>
<keyword evidence="7" id="KW-0997">Cell inner membrane</keyword>
<comment type="function">
    <text evidence="7">Mechanosensitive channel that participates in the regulation of osmotic pressure changes within the cell, opening in response to stretch forces in the membrane lipid bilayer, without the need for other proteins. Contributes to normal resistance to hypoosmotic shock. Forms an ion channel of 1.0 nanosiemens conductance with a slight preference for anions.</text>
</comment>
<feature type="signal peptide" evidence="9">
    <location>
        <begin position="1"/>
        <end position="32"/>
    </location>
</feature>
<keyword evidence="5 7" id="KW-1133">Transmembrane helix</keyword>
<dbReference type="PANTHER" id="PTHR30221:SF1">
    <property type="entry name" value="SMALL-CONDUCTANCE MECHANOSENSITIVE CHANNEL"/>
    <property type="match status" value="1"/>
</dbReference>
<comment type="subcellular location">
    <subcellularLocation>
        <location evidence="7">Cell inner membrane</location>
        <topology evidence="7">Multi-pass membrane protein</topology>
    </subcellularLocation>
    <subcellularLocation>
        <location evidence="1">Cell membrane</location>
        <topology evidence="1">Multi-pass membrane protein</topology>
    </subcellularLocation>
</comment>
<dbReference type="InterPro" id="IPR007055">
    <property type="entry name" value="BON_dom"/>
</dbReference>
<feature type="transmembrane region" description="Helical" evidence="7">
    <location>
        <begin position="211"/>
        <end position="232"/>
    </location>
</feature>
<proteinExistence type="inferred from homology"/>
<comment type="subunit">
    <text evidence="7">Homoheptamer.</text>
</comment>
<dbReference type="SUPFAM" id="SSF82689">
    <property type="entry name" value="Mechanosensitive channel protein MscS (YggB), C-terminal domain"/>
    <property type="match status" value="1"/>
</dbReference>
<evidence type="ECO:0000256" key="4">
    <source>
        <dbReference type="ARBA" id="ARBA00022692"/>
    </source>
</evidence>
<evidence type="ECO:0000313" key="11">
    <source>
        <dbReference type="EMBL" id="MEX0406466.1"/>
    </source>
</evidence>
<dbReference type="RefSeq" id="WP_367954311.1">
    <property type="nucleotide sequence ID" value="NZ_JBDPGJ010000002.1"/>
</dbReference>
<evidence type="ECO:0000256" key="1">
    <source>
        <dbReference type="ARBA" id="ARBA00004651"/>
    </source>
</evidence>
<keyword evidence="6 7" id="KW-0472">Membrane</keyword>
<name>A0ABV3SI92_9HYPH</name>
<feature type="compositionally biased region" description="Basic and acidic residues" evidence="8">
    <location>
        <begin position="440"/>
        <end position="455"/>
    </location>
</feature>
<evidence type="ECO:0000256" key="9">
    <source>
        <dbReference type="SAM" id="SignalP"/>
    </source>
</evidence>
<keyword evidence="7" id="KW-0813">Transport</keyword>
<dbReference type="Gene3D" id="1.10.287.1260">
    <property type="match status" value="1"/>
</dbReference>
<dbReference type="PANTHER" id="PTHR30221">
    <property type="entry name" value="SMALL-CONDUCTANCE MECHANOSENSITIVE CHANNEL"/>
    <property type="match status" value="1"/>
</dbReference>
<feature type="region of interest" description="Disordered" evidence="8">
    <location>
        <begin position="406"/>
        <end position="465"/>
    </location>
</feature>
<dbReference type="Gene3D" id="3.30.1340.30">
    <property type="match status" value="1"/>
</dbReference>
<evidence type="ECO:0000256" key="8">
    <source>
        <dbReference type="SAM" id="MobiDB-lite"/>
    </source>
</evidence>
<evidence type="ECO:0000256" key="6">
    <source>
        <dbReference type="ARBA" id="ARBA00023136"/>
    </source>
</evidence>
<keyword evidence="3" id="KW-1003">Cell membrane</keyword>
<dbReference type="SUPFAM" id="SSF50182">
    <property type="entry name" value="Sm-like ribonucleoproteins"/>
    <property type="match status" value="1"/>
</dbReference>
<evidence type="ECO:0000256" key="2">
    <source>
        <dbReference type="ARBA" id="ARBA00008017"/>
    </source>
</evidence>
<feature type="domain" description="BON" evidence="10">
    <location>
        <begin position="57"/>
        <end position="123"/>
    </location>
</feature>
<evidence type="ECO:0000256" key="5">
    <source>
        <dbReference type="ARBA" id="ARBA00022989"/>
    </source>
</evidence>
<evidence type="ECO:0000313" key="12">
    <source>
        <dbReference type="Proteomes" id="UP001556692"/>
    </source>
</evidence>
<gene>
    <name evidence="11" type="ORF">ABGN05_12385</name>
</gene>
<dbReference type="PROSITE" id="PS50914">
    <property type="entry name" value="BON"/>
    <property type="match status" value="1"/>
</dbReference>
<feature type="transmembrane region" description="Helical" evidence="7">
    <location>
        <begin position="146"/>
        <end position="167"/>
    </location>
</feature>
<keyword evidence="4 7" id="KW-0812">Transmembrane</keyword>
<dbReference type="Gene3D" id="3.30.70.100">
    <property type="match status" value="1"/>
</dbReference>
<dbReference type="InterPro" id="IPR010920">
    <property type="entry name" value="LSM_dom_sf"/>
</dbReference>
<evidence type="ECO:0000256" key="3">
    <source>
        <dbReference type="ARBA" id="ARBA00022475"/>
    </source>
</evidence>
<dbReference type="Pfam" id="PF21082">
    <property type="entry name" value="MS_channel_3rd"/>
    <property type="match status" value="1"/>
</dbReference>
<dbReference type="InterPro" id="IPR045275">
    <property type="entry name" value="MscS_archaea/bacteria_type"/>
</dbReference>
<dbReference type="InterPro" id="IPR049278">
    <property type="entry name" value="MS_channel_C"/>
</dbReference>
<sequence>MTGRGFSRLRVAARVLLVSLSFSVLSVQTLMAQEPAVDPGEAPAAPRQPVSIDNTVEDRAIAERLGGILVSTGWFENPTVEVREGVVFLDGAAGSQDHRRWAGELAANTQGTVAVVNRIEVRADLRSTFGRAGEESTRLYRQAVQAWPLVLLALIIAVATFLVAALIGRFARSFLSERISSPLLRSVVVRAITIPVFLLGIYFVLQVAGLTSLAVTVLGGTGLIGIVIGFAFRDIAENFLASLLLSTRNPFRSGDLIDVAGHVGIVQNLNTRSTVLLTLDGNHVQIPNATVFKSIIKNYSSIPSRRAEFLVGIGYDSSTAKAQALITQVLRDHPAVLDNPEPLVLVDQLGAATVDLRVQYWFDSATYSPAKINSALLRLSKNALLSGGIEMPDPAREVVFPQGVPVYRGDRPAAKAPRAPSKKKTPPVDEKAVTLGEGNLRSETREAADRPKGDIPESSENLLKG</sequence>
<keyword evidence="7" id="KW-0407">Ion channel</keyword>
<dbReference type="Pfam" id="PF00924">
    <property type="entry name" value="MS_channel_2nd"/>
    <property type="match status" value="1"/>
</dbReference>
<dbReference type="InterPro" id="IPR006686">
    <property type="entry name" value="MscS_channel_CS"/>
</dbReference>
<dbReference type="EMBL" id="JBDPGJ010000002">
    <property type="protein sequence ID" value="MEX0406466.1"/>
    <property type="molecule type" value="Genomic_DNA"/>
</dbReference>
<dbReference type="Gene3D" id="2.30.30.60">
    <property type="match status" value="1"/>
</dbReference>
<dbReference type="PROSITE" id="PS01246">
    <property type="entry name" value="UPF0003"/>
    <property type="match status" value="1"/>
</dbReference>
<feature type="chain" id="PRO_5046161452" description="Small-conductance mechanosensitive channel" evidence="9">
    <location>
        <begin position="33"/>
        <end position="465"/>
    </location>
</feature>